<evidence type="ECO:0000313" key="1">
    <source>
        <dbReference type="EMBL" id="KZM22275.1"/>
    </source>
</evidence>
<dbReference type="OrthoDB" id="3772810at2759"/>
<dbReference type="AlphaFoldDB" id="A0A163C8B2"/>
<keyword evidence="2" id="KW-1185">Reference proteome</keyword>
<evidence type="ECO:0000313" key="2">
    <source>
        <dbReference type="Proteomes" id="UP000076837"/>
    </source>
</evidence>
<organism evidence="1 2">
    <name type="scientific">Didymella rabiei</name>
    <name type="common">Chickpea ascochyta blight fungus</name>
    <name type="synonym">Mycosphaerella rabiei</name>
    <dbReference type="NCBI Taxonomy" id="5454"/>
    <lineage>
        <taxon>Eukaryota</taxon>
        <taxon>Fungi</taxon>
        <taxon>Dikarya</taxon>
        <taxon>Ascomycota</taxon>
        <taxon>Pezizomycotina</taxon>
        <taxon>Dothideomycetes</taxon>
        <taxon>Pleosporomycetidae</taxon>
        <taxon>Pleosporales</taxon>
        <taxon>Pleosporineae</taxon>
        <taxon>Didymellaceae</taxon>
        <taxon>Ascochyta</taxon>
    </lineage>
</organism>
<sequence>MRFTSLSAFATLLLRCTFAVPYPLSNATDTTNTTFGTPSSGPYVCQRVYPSDLTIVNSRYPDYGVGHLHNTTLFFMLRRQILGEGEIATRVQFQGLPSAASNKTCRLEFVLPNEKLQKMQGTNPSFDIYQVQGDADAIATWNTYKGSEGVSLFGRINGESEALEKTRGVGGIAAVNETVCAETLTFQMGMAYDGGNLPNYWDFPNVAPPAWPIQGFRIVYGC</sequence>
<dbReference type="Proteomes" id="UP000076837">
    <property type="component" value="Unassembled WGS sequence"/>
</dbReference>
<accession>A0A163C8B2</accession>
<reference evidence="1 2" key="1">
    <citation type="journal article" date="2016" name="Sci. Rep.">
        <title>Draft genome sequencing and secretome analysis of fungal phytopathogen Ascochyta rabiei provides insight into the necrotrophic effector repertoire.</title>
        <authorList>
            <person name="Verma S."/>
            <person name="Gazara R.K."/>
            <person name="Nizam S."/>
            <person name="Parween S."/>
            <person name="Chattopadhyay D."/>
            <person name="Verma P.K."/>
        </authorList>
    </citation>
    <scope>NUCLEOTIDE SEQUENCE [LARGE SCALE GENOMIC DNA]</scope>
    <source>
        <strain evidence="1 2">ArDII</strain>
    </source>
</reference>
<gene>
    <name evidence="1" type="ORF">ST47_g6580</name>
</gene>
<proteinExistence type="predicted"/>
<dbReference type="EMBL" id="JYNV01000222">
    <property type="protein sequence ID" value="KZM22275.1"/>
    <property type="molecule type" value="Genomic_DNA"/>
</dbReference>
<comment type="caution">
    <text evidence="1">The sequence shown here is derived from an EMBL/GenBank/DDBJ whole genome shotgun (WGS) entry which is preliminary data.</text>
</comment>
<protein>
    <submittedName>
        <fullName evidence="1">Uncharacterized protein</fullName>
    </submittedName>
</protein>
<name>A0A163C8B2_DIDRA</name>